<keyword evidence="5 9" id="KW-0472">Membrane</keyword>
<name>T1FQK6_HELRO</name>
<dbReference type="GO" id="GO:0005886">
    <property type="term" value="C:plasma membrane"/>
    <property type="evidence" value="ECO:0000318"/>
    <property type="project" value="GO_Central"/>
</dbReference>
<reference evidence="12" key="3">
    <citation type="submission" date="2015-06" db="UniProtKB">
        <authorList>
            <consortium name="EnsemblMetazoa"/>
        </authorList>
    </citation>
    <scope>IDENTIFICATION</scope>
</reference>
<dbReference type="GO" id="GO:0007218">
    <property type="term" value="P:neuropeptide signaling pathway"/>
    <property type="evidence" value="ECO:0000318"/>
    <property type="project" value="GO_Central"/>
</dbReference>
<evidence type="ECO:0000256" key="3">
    <source>
        <dbReference type="ARBA" id="ARBA00022989"/>
    </source>
</evidence>
<comment type="subcellular location">
    <subcellularLocation>
        <location evidence="1">Membrane</location>
        <topology evidence="1">Multi-pass membrane protein</topology>
    </subcellularLocation>
</comment>
<dbReference type="PANTHER" id="PTHR45695">
    <property type="entry name" value="LEUCOKININ RECEPTOR-RELATED"/>
    <property type="match status" value="1"/>
</dbReference>
<keyword evidence="6 8" id="KW-0675">Receptor</keyword>
<dbReference type="OrthoDB" id="5969463at2759"/>
<dbReference type="PANTHER" id="PTHR45695:SF22">
    <property type="entry name" value="G-PROTEIN COUPLED RECEPTORS FAMILY 1 PROFILE DOMAIN-CONTAINING PROTEIN"/>
    <property type="match status" value="1"/>
</dbReference>
<dbReference type="HOGENOM" id="CLU_1588287_0_0_1"/>
<evidence type="ECO:0000256" key="8">
    <source>
        <dbReference type="RuleBase" id="RU000688"/>
    </source>
</evidence>
<evidence type="ECO:0000313" key="11">
    <source>
        <dbReference type="EMBL" id="ESN99202.1"/>
    </source>
</evidence>
<keyword evidence="4 8" id="KW-0297">G-protein coupled receptor</keyword>
<evidence type="ECO:0000256" key="2">
    <source>
        <dbReference type="ARBA" id="ARBA00022692"/>
    </source>
</evidence>
<evidence type="ECO:0000256" key="6">
    <source>
        <dbReference type="ARBA" id="ARBA00023170"/>
    </source>
</evidence>
<gene>
    <name evidence="12" type="primary">20211103</name>
    <name evidence="11" type="ORF">HELRODRAFT_189028</name>
</gene>
<dbReference type="GeneID" id="20211103"/>
<dbReference type="SUPFAM" id="SSF81321">
    <property type="entry name" value="Family A G protein-coupled receptor-like"/>
    <property type="match status" value="1"/>
</dbReference>
<feature type="domain" description="G-protein coupled receptors family 1 profile" evidence="10">
    <location>
        <begin position="50"/>
        <end position="168"/>
    </location>
</feature>
<keyword evidence="7 8" id="KW-0807">Transducer</keyword>
<dbReference type="GO" id="GO:0008528">
    <property type="term" value="F:G protein-coupled peptide receptor activity"/>
    <property type="evidence" value="ECO:0000318"/>
    <property type="project" value="GO_Central"/>
</dbReference>
<dbReference type="AlphaFoldDB" id="T1FQK6"/>
<accession>T1FQK6</accession>
<dbReference type="RefSeq" id="XP_009023081.1">
    <property type="nucleotide sequence ID" value="XM_009024833.1"/>
</dbReference>
<evidence type="ECO:0000313" key="13">
    <source>
        <dbReference type="Proteomes" id="UP000015101"/>
    </source>
</evidence>
<dbReference type="eggNOG" id="KOG3656">
    <property type="taxonomic scope" value="Eukaryota"/>
</dbReference>
<dbReference type="PROSITE" id="PS50262">
    <property type="entry name" value="G_PROTEIN_RECEP_F1_2"/>
    <property type="match status" value="1"/>
</dbReference>
<dbReference type="OMA" id="TIMMELW"/>
<evidence type="ECO:0000256" key="1">
    <source>
        <dbReference type="ARBA" id="ARBA00004141"/>
    </source>
</evidence>
<keyword evidence="2 8" id="KW-0812">Transmembrane</keyword>
<keyword evidence="13" id="KW-1185">Reference proteome</keyword>
<feature type="transmembrane region" description="Helical" evidence="9">
    <location>
        <begin position="107"/>
        <end position="127"/>
    </location>
</feature>
<dbReference type="EMBL" id="AMQM01001147">
    <property type="status" value="NOT_ANNOTATED_CDS"/>
    <property type="molecule type" value="Genomic_DNA"/>
</dbReference>
<feature type="transmembrane region" description="Helical" evidence="9">
    <location>
        <begin position="147"/>
        <end position="165"/>
    </location>
</feature>
<dbReference type="PRINTS" id="PR00237">
    <property type="entry name" value="GPCRRHODOPSN"/>
</dbReference>
<evidence type="ECO:0000259" key="10">
    <source>
        <dbReference type="PROSITE" id="PS50262"/>
    </source>
</evidence>
<dbReference type="Pfam" id="PF00001">
    <property type="entry name" value="7tm_1"/>
    <property type="match status" value="1"/>
</dbReference>
<dbReference type="InterPro" id="IPR017452">
    <property type="entry name" value="GPCR_Rhodpsn_7TM"/>
</dbReference>
<evidence type="ECO:0000256" key="9">
    <source>
        <dbReference type="SAM" id="Phobius"/>
    </source>
</evidence>
<dbReference type="Gene3D" id="1.20.1070.10">
    <property type="entry name" value="Rhodopsin 7-helix transmembrane proteins"/>
    <property type="match status" value="1"/>
</dbReference>
<protein>
    <recommendedName>
        <fullName evidence="10">G-protein coupled receptors family 1 profile domain-containing protein</fullName>
    </recommendedName>
</protein>
<evidence type="ECO:0000256" key="4">
    <source>
        <dbReference type="ARBA" id="ARBA00023040"/>
    </source>
</evidence>
<dbReference type="InParanoid" id="T1FQK6"/>
<dbReference type="Proteomes" id="UP000015101">
    <property type="component" value="Unassembled WGS sequence"/>
</dbReference>
<dbReference type="PROSITE" id="PS00237">
    <property type="entry name" value="G_PROTEIN_RECEP_F1_1"/>
    <property type="match status" value="1"/>
</dbReference>
<feature type="transmembrane region" description="Helical" evidence="9">
    <location>
        <begin position="35"/>
        <end position="59"/>
    </location>
</feature>
<evidence type="ECO:0000256" key="7">
    <source>
        <dbReference type="ARBA" id="ARBA00023224"/>
    </source>
</evidence>
<dbReference type="KEGG" id="hro:HELRODRAFT_189028"/>
<organism evidence="12 13">
    <name type="scientific">Helobdella robusta</name>
    <name type="common">Californian leech</name>
    <dbReference type="NCBI Taxonomy" id="6412"/>
    <lineage>
        <taxon>Eukaryota</taxon>
        <taxon>Metazoa</taxon>
        <taxon>Spiralia</taxon>
        <taxon>Lophotrochozoa</taxon>
        <taxon>Annelida</taxon>
        <taxon>Clitellata</taxon>
        <taxon>Hirudinea</taxon>
        <taxon>Rhynchobdellida</taxon>
        <taxon>Glossiphoniidae</taxon>
        <taxon>Helobdella</taxon>
    </lineage>
</organism>
<evidence type="ECO:0000313" key="12">
    <source>
        <dbReference type="EnsemblMetazoa" id="HelroP189028"/>
    </source>
</evidence>
<reference evidence="13" key="1">
    <citation type="submission" date="2012-12" db="EMBL/GenBank/DDBJ databases">
        <authorList>
            <person name="Hellsten U."/>
            <person name="Grimwood J."/>
            <person name="Chapman J.A."/>
            <person name="Shapiro H."/>
            <person name="Aerts A."/>
            <person name="Otillar R.P."/>
            <person name="Terry A.Y."/>
            <person name="Boore J.L."/>
            <person name="Simakov O."/>
            <person name="Marletaz F."/>
            <person name="Cho S.-J."/>
            <person name="Edsinger-Gonzales E."/>
            <person name="Havlak P."/>
            <person name="Kuo D.-H."/>
            <person name="Larsson T."/>
            <person name="Lv J."/>
            <person name="Arendt D."/>
            <person name="Savage R."/>
            <person name="Osoegawa K."/>
            <person name="de Jong P."/>
            <person name="Lindberg D.R."/>
            <person name="Seaver E.C."/>
            <person name="Weisblat D.A."/>
            <person name="Putnam N.H."/>
            <person name="Grigoriev I.V."/>
            <person name="Rokhsar D.S."/>
        </authorList>
    </citation>
    <scope>NUCLEOTIDE SEQUENCE</scope>
</reference>
<feature type="transmembrane region" description="Helical" evidence="9">
    <location>
        <begin position="71"/>
        <end position="95"/>
    </location>
</feature>
<reference evidence="11 13" key="2">
    <citation type="journal article" date="2013" name="Nature">
        <title>Insights into bilaterian evolution from three spiralian genomes.</title>
        <authorList>
            <person name="Simakov O."/>
            <person name="Marletaz F."/>
            <person name="Cho S.J."/>
            <person name="Edsinger-Gonzales E."/>
            <person name="Havlak P."/>
            <person name="Hellsten U."/>
            <person name="Kuo D.H."/>
            <person name="Larsson T."/>
            <person name="Lv J."/>
            <person name="Arendt D."/>
            <person name="Savage R."/>
            <person name="Osoegawa K."/>
            <person name="de Jong P."/>
            <person name="Grimwood J."/>
            <person name="Chapman J.A."/>
            <person name="Shapiro H."/>
            <person name="Aerts A."/>
            <person name="Otillar R.P."/>
            <person name="Terry A.Y."/>
            <person name="Boore J.L."/>
            <person name="Grigoriev I.V."/>
            <person name="Lindberg D.R."/>
            <person name="Seaver E.C."/>
            <person name="Weisblat D.A."/>
            <person name="Putnam N.H."/>
            <person name="Rokhsar D.S."/>
        </authorList>
    </citation>
    <scope>NUCLEOTIDE SEQUENCE</scope>
</reference>
<proteinExistence type="inferred from homology"/>
<dbReference type="CTD" id="20211103"/>
<comment type="similarity">
    <text evidence="8">Belongs to the G-protein coupled receptor 1 family.</text>
</comment>
<dbReference type="InterPro" id="IPR000276">
    <property type="entry name" value="GPCR_Rhodpsn"/>
</dbReference>
<dbReference type="EMBL" id="KB097143">
    <property type="protein sequence ID" value="ESN99202.1"/>
    <property type="molecule type" value="Genomic_DNA"/>
</dbReference>
<keyword evidence="3 9" id="KW-1133">Transmembrane helix</keyword>
<dbReference type="EnsemblMetazoa" id="HelroT189028">
    <property type="protein sequence ID" value="HelroP189028"/>
    <property type="gene ID" value="HelroG189028"/>
</dbReference>
<evidence type="ECO:0000256" key="5">
    <source>
        <dbReference type="ARBA" id="ARBA00023136"/>
    </source>
</evidence>
<sequence>MSQIHLYPSLNYNSSTMKIGYRVPYHSYSSVETTILTVMLSSLSIIGSIGNTLVIIVFWSKHESLVSTFYILVLSVVDLVTCLFIIPLTIMMELWSFEACDLLCKTYQFLITSSIPFSAMIMVAIAFDRYFAICHPLSRMGKNAGAVSRVSLPFIIFISFKNVLLRFV</sequence>